<feature type="region of interest" description="Disordered" evidence="1">
    <location>
        <begin position="869"/>
        <end position="902"/>
    </location>
</feature>
<evidence type="ECO:0000256" key="1">
    <source>
        <dbReference type="SAM" id="MobiDB-lite"/>
    </source>
</evidence>
<name>A0AAX1IHB6_STEMA</name>
<dbReference type="EMBL" id="CP060025">
    <property type="protein sequence ID" value="QNG79652.1"/>
    <property type="molecule type" value="Genomic_DNA"/>
</dbReference>
<dbReference type="Proteomes" id="UP000515598">
    <property type="component" value="Chromosome"/>
</dbReference>
<reference evidence="3 4" key="1">
    <citation type="submission" date="2020-08" db="EMBL/GenBank/DDBJ databases">
        <title>Phenotypic and transcriptomic analysis of seven clinical Stenotrophomonas maltophilia isolates identify a small set of shared and commonly regulated genes involved in biofilm lifestyle.</title>
        <authorList>
            <person name="Alio I."/>
            <person name="Gudzuhn M."/>
            <person name="Streit W."/>
        </authorList>
    </citation>
    <scope>NUCLEOTIDE SEQUENCE [LARGE SCALE GENOMIC DNA]</scope>
    <source>
        <strain evidence="3 4">UHH_SKK55</strain>
    </source>
</reference>
<organism evidence="3 4">
    <name type="scientific">Stenotrophomonas maltophilia</name>
    <name type="common">Pseudomonas maltophilia</name>
    <name type="synonym">Xanthomonas maltophilia</name>
    <dbReference type="NCBI Taxonomy" id="40324"/>
    <lineage>
        <taxon>Bacteria</taxon>
        <taxon>Pseudomonadati</taxon>
        <taxon>Pseudomonadota</taxon>
        <taxon>Gammaproteobacteria</taxon>
        <taxon>Lysobacterales</taxon>
        <taxon>Lysobacteraceae</taxon>
        <taxon>Stenotrophomonas</taxon>
        <taxon>Stenotrophomonas maltophilia group</taxon>
    </lineage>
</organism>
<proteinExistence type="predicted"/>
<sequence length="923" mass="97788">MGREVDALHAFLQLQAATGDRLAPLAIAVAEVHLVIAHLAVLPVLVVARRDVDAIDHPALAEADHPLVRAGAHGLVAHAAEPGVGIVIEGVLQRVTGLLGRAVDHQQAVCRQFAAQHRRGRVGIIGHCGSDREVQLQLQWLADVLGSGAHMQRAAALPRVEVPALVGAVEGGGIGQRRQGAAIGLHCTRRLPAEHTQAVAALRQLAVVLALHRVDLHLHRAAALRRRLHADLLRARLALLVTARVAIVFVQRVLRVALRIQVEGHFIERLFAVEQHRRVHRQDRTGTHEHRQRGQVHLAVELAAVGTGLHAAAVPVVDPPPGRQVDVAAPATAGGLAAVHRRHQQVVAEQELVLVGLILCMRVARVVPHQPPHRRCAGLRGLVHQPVHVRGQAHLQLQVVAVDAAVRLVVPPRVLARIRRPAAHAHQHRRERLPLQVAGEGLGAAAEDCIDVATGVGHAGQARTDQGRHVPADVIPAAALVAGPRDGVALDTGPAHHRPQERARIGIVEDAVERLAVGVHRELVALAGPGHVQLLHAAAGLAHFPGDLVDAVLGPQSGAETVAGQPLHGFRQLLVTAAVAVVGQNPATGHVVLAVLLGHAVDHIRRGAGRAVAPAFGHGAGLPAVVAVVVAVGIAIGQRPARHHVRAAGQLGVALDQLGQVGADEVVRVETVFAMQQRGLVGLAQVVAAIAPRIAQHAPATAAQQHRCRAGAVALFPAAGIGHFQLAALELVTAVLLAAPEVALIGLRGQHLHALRGLQVQRLQFLPQRGGLAVVQTFQAQAQRLPLHMQDQCVGTHADFLRVFFQLRLHVRLGLRQHDRCGLVAGPGQRAVAAGLHADDVGRRQFNADARSLVGLQVPALHAIAAGAGADRPQVADRLGPGRHGRQHQGRHQGQHQRRATNAVFHADSQPVHRAFRRRLGRL</sequence>
<gene>
    <name evidence="3" type="ORF">GPNADHDJ_03903</name>
</gene>
<keyword evidence="2" id="KW-0812">Transmembrane</keyword>
<dbReference type="AlphaFoldDB" id="A0AAX1IHB6"/>
<feature type="transmembrane region" description="Helical" evidence="2">
    <location>
        <begin position="615"/>
        <end position="636"/>
    </location>
</feature>
<keyword evidence="2" id="KW-1133">Transmembrane helix</keyword>
<evidence type="ECO:0000313" key="4">
    <source>
        <dbReference type="Proteomes" id="UP000515598"/>
    </source>
</evidence>
<protein>
    <submittedName>
        <fullName evidence="3">Uncharacterized protein</fullName>
    </submittedName>
</protein>
<feature type="compositionally biased region" description="Basic residues" evidence="1">
    <location>
        <begin position="881"/>
        <end position="899"/>
    </location>
</feature>
<evidence type="ECO:0000313" key="3">
    <source>
        <dbReference type="EMBL" id="QNG79652.1"/>
    </source>
</evidence>
<keyword evidence="2" id="KW-0472">Membrane</keyword>
<accession>A0AAX1IHB6</accession>
<evidence type="ECO:0000256" key="2">
    <source>
        <dbReference type="SAM" id="Phobius"/>
    </source>
</evidence>